<dbReference type="Proteomes" id="UP000095281">
    <property type="component" value="Unplaced"/>
</dbReference>
<evidence type="ECO:0000313" key="3">
    <source>
        <dbReference type="WBParaSite" id="MhA1_Contig1119.frz3.gene4"/>
    </source>
</evidence>
<sequence>MSEYVSDNDNYPAILALKWDMMLGTNTQDKFGEKVWWSKVECKDKNPNSQNENEQLKSTTNDYQNTDNTLINNGGTKVNNGEIEENNGRPEVITNKRELTCPIKRNPRDYNNYGC</sequence>
<name>A0A1I8AZE8_MELHA</name>
<keyword evidence="2" id="KW-1185">Reference proteome</keyword>
<feature type="compositionally biased region" description="Polar residues" evidence="1">
    <location>
        <begin position="47"/>
        <end position="79"/>
    </location>
</feature>
<evidence type="ECO:0000256" key="1">
    <source>
        <dbReference type="SAM" id="MobiDB-lite"/>
    </source>
</evidence>
<dbReference type="WBParaSite" id="MhA1_Contig1119.frz3.gene4">
    <property type="protein sequence ID" value="MhA1_Contig1119.frz3.gene4"/>
    <property type="gene ID" value="MhA1_Contig1119.frz3.gene4"/>
</dbReference>
<reference evidence="3" key="1">
    <citation type="submission" date="2016-11" db="UniProtKB">
        <authorList>
            <consortium name="WormBaseParasite"/>
        </authorList>
    </citation>
    <scope>IDENTIFICATION</scope>
</reference>
<accession>A0A1I8AZE8</accession>
<dbReference type="AlphaFoldDB" id="A0A1I8AZE8"/>
<protein>
    <submittedName>
        <fullName evidence="3">Uncharacterized protein</fullName>
    </submittedName>
</protein>
<evidence type="ECO:0000313" key="2">
    <source>
        <dbReference type="Proteomes" id="UP000095281"/>
    </source>
</evidence>
<proteinExistence type="predicted"/>
<organism evidence="2 3">
    <name type="scientific">Meloidogyne hapla</name>
    <name type="common">Root-knot nematode worm</name>
    <dbReference type="NCBI Taxonomy" id="6305"/>
    <lineage>
        <taxon>Eukaryota</taxon>
        <taxon>Metazoa</taxon>
        <taxon>Ecdysozoa</taxon>
        <taxon>Nematoda</taxon>
        <taxon>Chromadorea</taxon>
        <taxon>Rhabditida</taxon>
        <taxon>Tylenchina</taxon>
        <taxon>Tylenchomorpha</taxon>
        <taxon>Tylenchoidea</taxon>
        <taxon>Meloidogynidae</taxon>
        <taxon>Meloidogyninae</taxon>
        <taxon>Meloidogyne</taxon>
    </lineage>
</organism>
<feature type="region of interest" description="Disordered" evidence="1">
    <location>
        <begin position="42"/>
        <end position="91"/>
    </location>
</feature>